<dbReference type="GO" id="GO:0006952">
    <property type="term" value="P:defense response"/>
    <property type="evidence" value="ECO:0007669"/>
    <property type="project" value="InterPro"/>
</dbReference>
<dbReference type="EMBL" id="BDDD01000557">
    <property type="protein sequence ID" value="GAV67492.1"/>
    <property type="molecule type" value="Genomic_DNA"/>
</dbReference>
<proteinExistence type="inferred from homology"/>
<evidence type="ECO:0000256" key="1">
    <source>
        <dbReference type="ARBA" id="ARBA00038242"/>
    </source>
</evidence>
<evidence type="ECO:0000313" key="4">
    <source>
        <dbReference type="Proteomes" id="UP000187406"/>
    </source>
</evidence>
<dbReference type="InParanoid" id="A0A1Q3BI16"/>
<dbReference type="SMART" id="SM01037">
    <property type="entry name" value="Bet_v_1"/>
    <property type="match status" value="1"/>
</dbReference>
<dbReference type="STRING" id="3775.A0A1Q3BI16"/>
<comment type="caution">
    <text evidence="3">The sequence shown here is derived from an EMBL/GenBank/DDBJ whole genome shotgun (WGS) entry which is preliminary data.</text>
</comment>
<name>A0A1Q3BI16_CEPFO</name>
<accession>A0A1Q3BI16</accession>
<dbReference type="Gene3D" id="3.30.530.20">
    <property type="match status" value="1"/>
</dbReference>
<reference evidence="4" key="1">
    <citation type="submission" date="2016-04" db="EMBL/GenBank/DDBJ databases">
        <title>Cephalotus genome sequencing.</title>
        <authorList>
            <person name="Fukushima K."/>
            <person name="Hasebe M."/>
            <person name="Fang X."/>
        </authorList>
    </citation>
    <scope>NUCLEOTIDE SEQUENCE [LARGE SCALE GENOMIC DNA]</scope>
    <source>
        <strain evidence="4">cv. St1</strain>
    </source>
</reference>
<comment type="similarity">
    <text evidence="1">Belongs to the MLP family.</text>
</comment>
<dbReference type="PANTHER" id="PTHR31338">
    <property type="entry name" value="POLYKETIDE CYCLASE/DEHYDRASE AND LIPID TRANSPORT SUPERFAMILY PROTEIN"/>
    <property type="match status" value="1"/>
</dbReference>
<dbReference type="InterPro" id="IPR052006">
    <property type="entry name" value="MLP-like"/>
</dbReference>
<organism evidence="3 4">
    <name type="scientific">Cephalotus follicularis</name>
    <name type="common">Albany pitcher plant</name>
    <dbReference type="NCBI Taxonomy" id="3775"/>
    <lineage>
        <taxon>Eukaryota</taxon>
        <taxon>Viridiplantae</taxon>
        <taxon>Streptophyta</taxon>
        <taxon>Embryophyta</taxon>
        <taxon>Tracheophyta</taxon>
        <taxon>Spermatophyta</taxon>
        <taxon>Magnoliopsida</taxon>
        <taxon>eudicotyledons</taxon>
        <taxon>Gunneridae</taxon>
        <taxon>Pentapetalae</taxon>
        <taxon>rosids</taxon>
        <taxon>fabids</taxon>
        <taxon>Oxalidales</taxon>
        <taxon>Cephalotaceae</taxon>
        <taxon>Cephalotus</taxon>
    </lineage>
</organism>
<dbReference type="FunCoup" id="A0A1Q3BI16">
    <property type="interactions" value="384"/>
</dbReference>
<dbReference type="OrthoDB" id="1072116at2759"/>
<keyword evidence="4" id="KW-1185">Reference proteome</keyword>
<dbReference type="InterPro" id="IPR023393">
    <property type="entry name" value="START-like_dom_sf"/>
</dbReference>
<protein>
    <submittedName>
        <fullName evidence="3">Bet_v_1 domain-containing protein</fullName>
    </submittedName>
</protein>
<evidence type="ECO:0000259" key="2">
    <source>
        <dbReference type="SMART" id="SM01037"/>
    </source>
</evidence>
<dbReference type="PANTHER" id="PTHR31338:SF20">
    <property type="entry name" value="BET V I_MAJOR LATEX PROTEIN DOMAIN-CONTAINING PROTEIN"/>
    <property type="match status" value="1"/>
</dbReference>
<dbReference type="Proteomes" id="UP000187406">
    <property type="component" value="Unassembled WGS sequence"/>
</dbReference>
<dbReference type="SUPFAM" id="SSF55961">
    <property type="entry name" value="Bet v1-like"/>
    <property type="match status" value="1"/>
</dbReference>
<evidence type="ECO:0000313" key="3">
    <source>
        <dbReference type="EMBL" id="GAV67492.1"/>
    </source>
</evidence>
<gene>
    <name evidence="3" type="ORF">CFOL_v3_10997</name>
</gene>
<dbReference type="InterPro" id="IPR000916">
    <property type="entry name" value="Bet_v_I/MLP"/>
</dbReference>
<dbReference type="AlphaFoldDB" id="A0A1Q3BI16"/>
<dbReference type="Pfam" id="PF00407">
    <property type="entry name" value="Bet_v_1"/>
    <property type="match status" value="2"/>
</dbReference>
<feature type="domain" description="Bet v I/Major latex protein" evidence="2">
    <location>
        <begin position="2"/>
        <end position="152"/>
    </location>
</feature>
<sequence length="152" mass="17367">MALRVETEVELKSPPEKLYKLFQKEAHLLPTTSPNNLQAVELHEGGWETHGSVKLWSYTFGKATLADVSSAIWFFDVMSSSDLYPLNFKSNVINYKSYKAIFHCVPKGEGSLAKLALEYEKLREDVPDDLIERYLDFSIRLAKDKDTHLLKA</sequence>